<keyword evidence="2" id="KW-1185">Reference proteome</keyword>
<evidence type="ECO:0000313" key="2">
    <source>
        <dbReference type="Proteomes" id="UP000095038"/>
    </source>
</evidence>
<evidence type="ECO:0000313" key="1">
    <source>
        <dbReference type="EMBL" id="ODV64330.1"/>
    </source>
</evidence>
<proteinExistence type="predicted"/>
<dbReference type="AlphaFoldDB" id="A0A1D2VRV9"/>
<sequence length="61" mass="7083">MAGAEAETEIASKQDHRKIRNCKRIRGRGTLMNLDIYTKNRLKRKKSDLHLTTENKVTSKK</sequence>
<accession>A0A1D2VRV9</accession>
<reference evidence="2" key="1">
    <citation type="submission" date="2016-05" db="EMBL/GenBank/DDBJ databases">
        <title>Comparative genomics of biotechnologically important yeasts.</title>
        <authorList>
            <consortium name="DOE Joint Genome Institute"/>
            <person name="Riley R."/>
            <person name="Haridas S."/>
            <person name="Wolfe K.H."/>
            <person name="Lopes M.R."/>
            <person name="Hittinger C.T."/>
            <person name="Goker M."/>
            <person name="Salamov A."/>
            <person name="Wisecaver J."/>
            <person name="Long T.M."/>
            <person name="Aerts A.L."/>
            <person name="Barry K."/>
            <person name="Choi C."/>
            <person name="Clum A."/>
            <person name="Coughlan A.Y."/>
            <person name="Deshpande S."/>
            <person name="Douglass A.P."/>
            <person name="Hanson S.J."/>
            <person name="Klenk H.-P."/>
            <person name="Labutti K."/>
            <person name="Lapidus A."/>
            <person name="Lindquist E."/>
            <person name="Lipzen A."/>
            <person name="Meier-Kolthoff J.P."/>
            <person name="Ohm R.A."/>
            <person name="Otillar R.P."/>
            <person name="Pangilinan J."/>
            <person name="Peng Y."/>
            <person name="Rokas A."/>
            <person name="Rosa C.A."/>
            <person name="Scheuner C."/>
            <person name="Sibirny A.A."/>
            <person name="Slot J.C."/>
            <person name="Stielow J.B."/>
            <person name="Sun H."/>
            <person name="Kurtzman C.P."/>
            <person name="Blackwell M."/>
            <person name="Grigoriev I.V."/>
            <person name="Jeffries T.W."/>
        </authorList>
    </citation>
    <scope>NUCLEOTIDE SEQUENCE [LARGE SCALE GENOMIC DNA]</scope>
    <source>
        <strain evidence="2">DSM 1968</strain>
    </source>
</reference>
<dbReference type="InParanoid" id="A0A1D2VRV9"/>
<gene>
    <name evidence="1" type="ORF">ASCRUDRAFT_73972</name>
</gene>
<dbReference type="RefSeq" id="XP_020050637.1">
    <property type="nucleotide sequence ID" value="XM_020192499.1"/>
</dbReference>
<name>A0A1D2VRV9_9ASCO</name>
<dbReference type="GeneID" id="30966135"/>
<dbReference type="EMBL" id="KV454475">
    <property type="protein sequence ID" value="ODV64330.1"/>
    <property type="molecule type" value="Genomic_DNA"/>
</dbReference>
<protein>
    <submittedName>
        <fullName evidence="1">Uncharacterized protein</fullName>
    </submittedName>
</protein>
<dbReference type="Proteomes" id="UP000095038">
    <property type="component" value="Unassembled WGS sequence"/>
</dbReference>
<organism evidence="1 2">
    <name type="scientific">Ascoidea rubescens DSM 1968</name>
    <dbReference type="NCBI Taxonomy" id="1344418"/>
    <lineage>
        <taxon>Eukaryota</taxon>
        <taxon>Fungi</taxon>
        <taxon>Dikarya</taxon>
        <taxon>Ascomycota</taxon>
        <taxon>Saccharomycotina</taxon>
        <taxon>Saccharomycetes</taxon>
        <taxon>Ascoideaceae</taxon>
        <taxon>Ascoidea</taxon>
    </lineage>
</organism>